<dbReference type="AlphaFoldDB" id="A0A8H4P767"/>
<comment type="caution">
    <text evidence="1">The sequence shown here is derived from an EMBL/GenBank/DDBJ whole genome shotgun (WGS) entry which is preliminary data.</text>
</comment>
<dbReference type="InterPro" id="IPR011009">
    <property type="entry name" value="Kinase-like_dom_sf"/>
</dbReference>
<name>A0A8H4P767_9HYPO</name>
<dbReference type="SUPFAM" id="SSF56112">
    <property type="entry name" value="Protein kinase-like (PK-like)"/>
    <property type="match status" value="1"/>
</dbReference>
<gene>
    <name evidence="1" type="ORF">FALBO_13351</name>
</gene>
<dbReference type="EMBL" id="JAADYS010002067">
    <property type="protein sequence ID" value="KAF4459873.1"/>
    <property type="molecule type" value="Genomic_DNA"/>
</dbReference>
<organism evidence="1 2">
    <name type="scientific">Fusarium albosuccineum</name>
    <dbReference type="NCBI Taxonomy" id="1237068"/>
    <lineage>
        <taxon>Eukaryota</taxon>
        <taxon>Fungi</taxon>
        <taxon>Dikarya</taxon>
        <taxon>Ascomycota</taxon>
        <taxon>Pezizomycotina</taxon>
        <taxon>Sordariomycetes</taxon>
        <taxon>Hypocreomycetidae</taxon>
        <taxon>Hypocreales</taxon>
        <taxon>Nectriaceae</taxon>
        <taxon>Fusarium</taxon>
        <taxon>Fusarium decemcellulare species complex</taxon>
    </lineage>
</organism>
<sequence>MDCYDEYKEKIRGRPRDEVDTAPSTPREKVLGRIPFAAPVYDMDKNKVIMIPSCYEGEFCRVADTLWYESPCAERCVKTCFAYEYIGDHHPRLARYAGREPWTALPLLERPSGPPLYNFLGEYNDAIYVEHGDTEFCRPRPEYLPPMYQRALQALSAISFSHSRGIIVGYFEMSNFWLSSDLSLSFIGFVSVSFNNGKEQFKNDISRSFQTTAATDLFVYATFLHVLLTGEWPEGQIGDAEEMIEGRQWPRLEKRYFGEILVKCWEFQCEDAQELKADIVDVLRSEGWGVEGEDTLKGLDPSTLPIQTTLSNLNIH</sequence>
<accession>A0A8H4P767</accession>
<proteinExistence type="predicted"/>
<evidence type="ECO:0000313" key="2">
    <source>
        <dbReference type="Proteomes" id="UP000554235"/>
    </source>
</evidence>
<dbReference type="OrthoDB" id="5073083at2759"/>
<evidence type="ECO:0000313" key="1">
    <source>
        <dbReference type="EMBL" id="KAF4459873.1"/>
    </source>
</evidence>
<reference evidence="1 2" key="1">
    <citation type="submission" date="2020-01" db="EMBL/GenBank/DDBJ databases">
        <title>Identification and distribution of gene clusters putatively required for synthesis of sphingolipid metabolism inhibitors in phylogenetically diverse species of the filamentous fungus Fusarium.</title>
        <authorList>
            <person name="Kim H.-S."/>
            <person name="Busman M."/>
            <person name="Brown D.W."/>
            <person name="Divon H."/>
            <person name="Uhlig S."/>
            <person name="Proctor R.H."/>
        </authorList>
    </citation>
    <scope>NUCLEOTIDE SEQUENCE [LARGE SCALE GENOMIC DNA]</scope>
    <source>
        <strain evidence="1 2">NRRL 20459</strain>
    </source>
</reference>
<keyword evidence="2" id="KW-1185">Reference proteome</keyword>
<protein>
    <recommendedName>
        <fullName evidence="3">Protein kinase domain-containing protein</fullName>
    </recommendedName>
</protein>
<evidence type="ECO:0008006" key="3">
    <source>
        <dbReference type="Google" id="ProtNLM"/>
    </source>
</evidence>
<dbReference type="Proteomes" id="UP000554235">
    <property type="component" value="Unassembled WGS sequence"/>
</dbReference>